<keyword evidence="1" id="KW-0472">Membrane</keyword>
<sequence>MFIKSMNKCIECPPGYIGTGCIHRCPATKYGRFCVSNCSCSADQCNAVTGCTEGTTTNDPVEGQNKLTTLSTEFTHKNRYTSNILPNSSSSPMARKTVENKHRTLILITVAGTFISTLMLVVIGFQLRSRMFLCRRKHNDQQNMFCENGNVYAEANNVL</sequence>
<keyword evidence="2" id="KW-1185">Reference proteome</keyword>
<evidence type="ECO:0000313" key="3">
    <source>
        <dbReference type="RefSeq" id="XP_022303263.1"/>
    </source>
</evidence>
<evidence type="ECO:0000313" key="2">
    <source>
        <dbReference type="Proteomes" id="UP000694844"/>
    </source>
</evidence>
<reference evidence="3" key="1">
    <citation type="submission" date="2025-08" db="UniProtKB">
        <authorList>
            <consortium name="RefSeq"/>
        </authorList>
    </citation>
    <scope>IDENTIFICATION</scope>
    <source>
        <tissue evidence="3">Whole sample</tissue>
    </source>
</reference>
<keyword evidence="1" id="KW-0812">Transmembrane</keyword>
<name>A0A8B8BJ10_CRAVI</name>
<dbReference type="AlphaFoldDB" id="A0A8B8BJ10"/>
<evidence type="ECO:0000256" key="1">
    <source>
        <dbReference type="SAM" id="Phobius"/>
    </source>
</evidence>
<keyword evidence="1" id="KW-1133">Transmembrane helix</keyword>
<dbReference type="RefSeq" id="XP_022303263.1">
    <property type="nucleotide sequence ID" value="XM_022447555.1"/>
</dbReference>
<accession>A0A8B8BJ10</accession>
<feature type="transmembrane region" description="Helical" evidence="1">
    <location>
        <begin position="105"/>
        <end position="127"/>
    </location>
</feature>
<protein>
    <submittedName>
        <fullName evidence="3">Uncharacterized protein LOC111110893</fullName>
    </submittedName>
</protein>
<dbReference type="KEGG" id="cvn:111110893"/>
<dbReference type="Proteomes" id="UP000694844">
    <property type="component" value="Chromosome 9"/>
</dbReference>
<dbReference type="Gene3D" id="2.170.300.10">
    <property type="entry name" value="Tie2 ligand-binding domain superfamily"/>
    <property type="match status" value="1"/>
</dbReference>
<gene>
    <name evidence="3" type="primary">LOC111110893</name>
</gene>
<dbReference type="OrthoDB" id="6203647at2759"/>
<dbReference type="GeneID" id="111110893"/>
<organism evidence="2 3">
    <name type="scientific">Crassostrea virginica</name>
    <name type="common">Eastern oyster</name>
    <dbReference type="NCBI Taxonomy" id="6565"/>
    <lineage>
        <taxon>Eukaryota</taxon>
        <taxon>Metazoa</taxon>
        <taxon>Spiralia</taxon>
        <taxon>Lophotrochozoa</taxon>
        <taxon>Mollusca</taxon>
        <taxon>Bivalvia</taxon>
        <taxon>Autobranchia</taxon>
        <taxon>Pteriomorphia</taxon>
        <taxon>Ostreida</taxon>
        <taxon>Ostreoidea</taxon>
        <taxon>Ostreidae</taxon>
        <taxon>Crassostrea</taxon>
    </lineage>
</organism>
<proteinExistence type="predicted"/>